<protein>
    <submittedName>
        <fullName evidence="1">Arsenite efflux transporter metallochaperone ArsD</fullName>
    </submittedName>
</protein>
<organism evidence="1 2">
    <name type="scientific">Nocardioides zhouii</name>
    <dbReference type="NCBI Taxonomy" id="1168729"/>
    <lineage>
        <taxon>Bacteria</taxon>
        <taxon>Bacillati</taxon>
        <taxon>Actinomycetota</taxon>
        <taxon>Actinomycetes</taxon>
        <taxon>Propionibacteriales</taxon>
        <taxon>Nocardioidaceae</taxon>
        <taxon>Nocardioides</taxon>
    </lineage>
</organism>
<gene>
    <name evidence="1" type="primary">arsD</name>
    <name evidence="1" type="ORF">EUA94_21340</name>
</gene>
<dbReference type="OrthoDB" id="9801358at2"/>
<dbReference type="InterPro" id="IPR010712">
    <property type="entry name" value="Arsenical-R_ArsD"/>
</dbReference>
<evidence type="ECO:0000313" key="1">
    <source>
        <dbReference type="EMBL" id="RYC03798.1"/>
    </source>
</evidence>
<evidence type="ECO:0000313" key="2">
    <source>
        <dbReference type="Proteomes" id="UP000291101"/>
    </source>
</evidence>
<reference evidence="1 2" key="1">
    <citation type="submission" date="2019-01" db="EMBL/GenBank/DDBJ databases">
        <title>Novel species of Nocardioides.</title>
        <authorList>
            <person name="Liu Q."/>
            <person name="X Y.-H."/>
        </authorList>
    </citation>
    <scope>NUCLEOTIDE SEQUENCE [LARGE SCALE GENOMIC DNA]</scope>
    <source>
        <strain evidence="1 2">HLT2-9</strain>
    </source>
</reference>
<dbReference type="GO" id="GO:0003677">
    <property type="term" value="F:DNA binding"/>
    <property type="evidence" value="ECO:0007669"/>
    <property type="project" value="InterPro"/>
</dbReference>
<dbReference type="Pfam" id="PF06953">
    <property type="entry name" value="ArsD"/>
    <property type="match status" value="1"/>
</dbReference>
<dbReference type="GO" id="GO:0046685">
    <property type="term" value="P:response to arsenic-containing substance"/>
    <property type="evidence" value="ECO:0007669"/>
    <property type="project" value="InterPro"/>
</dbReference>
<keyword evidence="2" id="KW-1185">Reference proteome</keyword>
<dbReference type="EMBL" id="SDWV01000034">
    <property type="protein sequence ID" value="RYC03798.1"/>
    <property type="molecule type" value="Genomic_DNA"/>
</dbReference>
<name>A0A4Q2SIV8_9ACTN</name>
<dbReference type="GO" id="GO:0045892">
    <property type="term" value="P:negative regulation of DNA-templated transcription"/>
    <property type="evidence" value="ECO:0007669"/>
    <property type="project" value="InterPro"/>
</dbReference>
<dbReference type="Proteomes" id="UP000291101">
    <property type="component" value="Unassembled WGS sequence"/>
</dbReference>
<comment type="caution">
    <text evidence="1">The sequence shown here is derived from an EMBL/GenBank/DDBJ whole genome shotgun (WGS) entry which is preliminary data.</text>
</comment>
<dbReference type="RefSeq" id="WP_129428937.1">
    <property type="nucleotide sequence ID" value="NZ_SDWV01000034.1"/>
</dbReference>
<dbReference type="AlphaFoldDB" id="A0A4Q2SIV8"/>
<accession>A0A4Q2SIV8</accession>
<dbReference type="Gene3D" id="3.40.30.10">
    <property type="entry name" value="Glutaredoxin"/>
    <property type="match status" value="1"/>
</dbReference>
<sequence length="132" mass="13532">MPSVHVYEPALCCNTGVCGEDVDQCLVEFTADLNHLIEQGADIARHNLANDPLAFASQDSVSSFLEVAGSVGLPLTTVNGVTVLTGAYPTRGQLLRYTGLTPILTQAPVAVPAGATELTVAEATGCGPTGCC</sequence>
<proteinExistence type="predicted"/>
<dbReference type="NCBIfam" id="NF033727">
    <property type="entry name" value="chaperon_ArsD"/>
    <property type="match status" value="1"/>
</dbReference>